<dbReference type="GO" id="GO:0019933">
    <property type="term" value="P:cAMP-mediated signaling"/>
    <property type="evidence" value="ECO:0007669"/>
    <property type="project" value="TreeGrafter"/>
</dbReference>
<dbReference type="InterPro" id="IPR001837">
    <property type="entry name" value="Adenylate_cyclase-assoc_CAP"/>
</dbReference>
<dbReference type="STRING" id="983506.L8X3Y5"/>
<proteinExistence type="inferred from homology"/>
<dbReference type="GO" id="GO:0005737">
    <property type="term" value="C:cytoplasm"/>
    <property type="evidence" value="ECO:0007669"/>
    <property type="project" value="TreeGrafter"/>
</dbReference>
<comment type="similarity">
    <text evidence="1">Belongs to the CAP family.</text>
</comment>
<evidence type="ECO:0000313" key="4">
    <source>
        <dbReference type="EMBL" id="ELU44920.1"/>
    </source>
</evidence>
<dbReference type="InterPro" id="IPR013912">
    <property type="entry name" value="Adenylate_cyclase-assoc_CAP_C"/>
</dbReference>
<reference evidence="4 5" key="1">
    <citation type="journal article" date="2013" name="Nat. Commun.">
        <title>The evolution and pathogenic mechanisms of the rice sheath blight pathogen.</title>
        <authorList>
            <person name="Zheng A."/>
            <person name="Lin R."/>
            <person name="Xu L."/>
            <person name="Qin P."/>
            <person name="Tang C."/>
            <person name="Ai P."/>
            <person name="Zhang D."/>
            <person name="Liu Y."/>
            <person name="Sun Z."/>
            <person name="Feng H."/>
            <person name="Wang Y."/>
            <person name="Chen Y."/>
            <person name="Liang X."/>
            <person name="Fu R."/>
            <person name="Li Q."/>
            <person name="Zhang J."/>
            <person name="Yu X."/>
            <person name="Xie Z."/>
            <person name="Ding L."/>
            <person name="Guan P."/>
            <person name="Tang J."/>
            <person name="Liang Y."/>
            <person name="Wang S."/>
            <person name="Deng Q."/>
            <person name="Li S."/>
            <person name="Zhu J."/>
            <person name="Wang L."/>
            <person name="Liu H."/>
            <person name="Li P."/>
        </authorList>
    </citation>
    <scope>NUCLEOTIDE SEQUENCE [LARGE SCALE GENOMIC DNA]</scope>
    <source>
        <strain evidence="5">AG-1 IA</strain>
    </source>
</reference>
<evidence type="ECO:0000313" key="5">
    <source>
        <dbReference type="Proteomes" id="UP000011668"/>
    </source>
</evidence>
<name>L8X3Y5_THACA</name>
<dbReference type="AlphaFoldDB" id="L8X3Y5"/>
<dbReference type="PROSITE" id="PS51329">
    <property type="entry name" value="C_CAP_COFACTOR_C"/>
    <property type="match status" value="1"/>
</dbReference>
<dbReference type="Gene3D" id="2.160.20.70">
    <property type="match status" value="1"/>
</dbReference>
<dbReference type="InterPro" id="IPR036223">
    <property type="entry name" value="CAP_C_sf"/>
</dbReference>
<comment type="caution">
    <text evidence="4">The sequence shown here is derived from an EMBL/GenBank/DDBJ whole genome shotgun (WGS) entry which is preliminary data.</text>
</comment>
<evidence type="ECO:0000259" key="3">
    <source>
        <dbReference type="PROSITE" id="PS51329"/>
    </source>
</evidence>
<protein>
    <submittedName>
        <fullName evidence="4">Putative adenylyl cyclase associated protein</fullName>
    </submittedName>
</protein>
<dbReference type="OMA" id="SCKSGDM"/>
<feature type="region of interest" description="Disordered" evidence="2">
    <location>
        <begin position="1"/>
        <end position="41"/>
    </location>
</feature>
<sequence>MTHKNPALRASGTVPTTSGAVGARRPSKPAKPAALQTKKPPKMELSGNKWSIVGENYENESGVVVENTEISHVVNVFNCKNTTIQIKGKVNGVVLFNCKKTSVLIESLVAGLSITSSPSFTVQITGVSPTIQIDNSDSGQIYLSKECLGVEIITAKCSAINVSIPEEGEEEGVFVEKAVPEMLRTTVQNGKLVTNIVEHSG</sequence>
<dbReference type="Pfam" id="PF08603">
    <property type="entry name" value="CAP_C"/>
    <property type="match status" value="1"/>
</dbReference>
<dbReference type="GO" id="GO:0007015">
    <property type="term" value="P:actin filament organization"/>
    <property type="evidence" value="ECO:0007669"/>
    <property type="project" value="TreeGrafter"/>
</dbReference>
<dbReference type="HOGENOM" id="CLU_015780_2_0_1"/>
<organism evidence="4 5">
    <name type="scientific">Thanatephorus cucumeris (strain AG1-IA)</name>
    <name type="common">Rice sheath blight fungus</name>
    <name type="synonym">Rhizoctonia solani</name>
    <dbReference type="NCBI Taxonomy" id="983506"/>
    <lineage>
        <taxon>Eukaryota</taxon>
        <taxon>Fungi</taxon>
        <taxon>Dikarya</taxon>
        <taxon>Basidiomycota</taxon>
        <taxon>Agaricomycotina</taxon>
        <taxon>Agaricomycetes</taxon>
        <taxon>Cantharellales</taxon>
        <taxon>Ceratobasidiaceae</taxon>
        <taxon>Rhizoctonia</taxon>
        <taxon>Rhizoctonia solani AG-1</taxon>
    </lineage>
</organism>
<dbReference type="InterPro" id="IPR006599">
    <property type="entry name" value="CARP_motif"/>
</dbReference>
<dbReference type="GO" id="GO:0008179">
    <property type="term" value="F:adenylate cyclase binding"/>
    <property type="evidence" value="ECO:0007669"/>
    <property type="project" value="TreeGrafter"/>
</dbReference>
<keyword evidence="5" id="KW-1185">Reference proteome</keyword>
<dbReference type="Proteomes" id="UP000011668">
    <property type="component" value="Unassembled WGS sequence"/>
</dbReference>
<dbReference type="InterPro" id="IPR017901">
    <property type="entry name" value="C-CAP_CF_C-like"/>
</dbReference>
<dbReference type="GO" id="GO:0003779">
    <property type="term" value="F:actin binding"/>
    <property type="evidence" value="ECO:0007669"/>
    <property type="project" value="InterPro"/>
</dbReference>
<feature type="domain" description="C-CAP/cofactor C-like" evidence="3">
    <location>
        <begin position="40"/>
        <end position="181"/>
    </location>
</feature>
<dbReference type="EMBL" id="AFRT01000247">
    <property type="protein sequence ID" value="ELU44920.1"/>
    <property type="molecule type" value="Genomic_DNA"/>
</dbReference>
<evidence type="ECO:0000256" key="2">
    <source>
        <dbReference type="SAM" id="MobiDB-lite"/>
    </source>
</evidence>
<evidence type="ECO:0000256" key="1">
    <source>
        <dbReference type="ARBA" id="ARBA00007659"/>
    </source>
</evidence>
<dbReference type="InterPro" id="IPR016098">
    <property type="entry name" value="CAP/MinC_C"/>
</dbReference>
<accession>L8X3Y5</accession>
<gene>
    <name evidence="4" type="ORF">AG1IA_01075</name>
</gene>
<dbReference type="PANTHER" id="PTHR10652">
    <property type="entry name" value="ADENYLYL CYCLASE-ASSOCIATED PROTEIN"/>
    <property type="match status" value="1"/>
</dbReference>
<dbReference type="OrthoDB" id="77251at2759"/>
<dbReference type="SMART" id="SM00673">
    <property type="entry name" value="CARP"/>
    <property type="match status" value="2"/>
</dbReference>
<dbReference type="PANTHER" id="PTHR10652:SF0">
    <property type="entry name" value="ADENYLYL CYCLASE-ASSOCIATED PROTEIN"/>
    <property type="match status" value="1"/>
</dbReference>
<dbReference type="SUPFAM" id="SSF69340">
    <property type="entry name" value="C-terminal domain of adenylylcyclase associated protein"/>
    <property type="match status" value="1"/>
</dbReference>